<evidence type="ECO:0000313" key="6">
    <source>
        <dbReference type="EMBL" id="AFZ36068.1"/>
    </source>
</evidence>
<protein>
    <recommendedName>
        <fullName evidence="5">Probable RNA 2'-phosphotransferase</fullName>
        <ecNumber evidence="5">2.7.1.-</ecNumber>
    </recommendedName>
</protein>
<keyword evidence="3 5" id="KW-0520">NAD</keyword>
<proteinExistence type="inferred from homology"/>
<evidence type="ECO:0000256" key="5">
    <source>
        <dbReference type="HAMAP-Rule" id="MF_00299"/>
    </source>
</evidence>
<comment type="similarity">
    <text evidence="1 5">Belongs to the KptA/TPT1 family.</text>
</comment>
<dbReference type="eggNOG" id="COG1859">
    <property type="taxonomic scope" value="Bacteria"/>
</dbReference>
<evidence type="ECO:0000256" key="4">
    <source>
        <dbReference type="ARBA" id="ARBA00025212"/>
    </source>
</evidence>
<name>K9XU61_STAC7</name>
<dbReference type="RefSeq" id="WP_015193736.1">
    <property type="nucleotide sequence ID" value="NC_019748.1"/>
</dbReference>
<comment type="function">
    <text evidence="4 5">Removes the 2'-phosphate from RNA via an intermediate in which the phosphate is ADP-ribosylated by NAD followed by a presumed transesterification to release the RNA and generate ADP-ribose 1''-2''-cyclic phosphate (APPR&gt;P). May function as an ADP-ribosylase.</text>
</comment>
<dbReference type="Gene3D" id="1.10.10.970">
    <property type="entry name" value="RNA 2'-phosphotransferase, Tpt1/KptA family, N-terminal domain"/>
    <property type="match status" value="1"/>
</dbReference>
<dbReference type="PANTHER" id="PTHR12684">
    <property type="entry name" value="PUTATIVE PHOSPHOTRANSFERASE"/>
    <property type="match status" value="1"/>
</dbReference>
<organism evidence="6 7">
    <name type="scientific">Stanieria cyanosphaera (strain ATCC 29371 / PCC 7437)</name>
    <dbReference type="NCBI Taxonomy" id="111780"/>
    <lineage>
        <taxon>Bacteria</taxon>
        <taxon>Bacillati</taxon>
        <taxon>Cyanobacteriota</taxon>
        <taxon>Cyanophyceae</taxon>
        <taxon>Pleurocapsales</taxon>
        <taxon>Dermocarpellaceae</taxon>
        <taxon>Stanieria</taxon>
    </lineage>
</organism>
<evidence type="ECO:0000256" key="3">
    <source>
        <dbReference type="ARBA" id="ARBA00023027"/>
    </source>
</evidence>
<dbReference type="SUPFAM" id="SSF56399">
    <property type="entry name" value="ADP-ribosylation"/>
    <property type="match status" value="1"/>
</dbReference>
<dbReference type="OrthoDB" id="4537997at2"/>
<dbReference type="GO" id="GO:0000215">
    <property type="term" value="F:tRNA 2'-phosphotransferase activity"/>
    <property type="evidence" value="ECO:0007669"/>
    <property type="project" value="TreeGrafter"/>
</dbReference>
<dbReference type="GO" id="GO:0003950">
    <property type="term" value="F:NAD+ poly-ADP-ribosyltransferase activity"/>
    <property type="evidence" value="ECO:0007669"/>
    <property type="project" value="InterPro"/>
</dbReference>
<dbReference type="HOGENOM" id="CLU_052998_4_0_3"/>
<dbReference type="InterPro" id="IPR022928">
    <property type="entry name" value="RNA_2'-PTrans_KptA"/>
</dbReference>
<dbReference type="PATRIC" id="fig|111780.3.peg.2637"/>
<reference evidence="7" key="1">
    <citation type="journal article" date="2013" name="Proc. Natl. Acad. Sci. U.S.A.">
        <title>Improving the coverage of the cyanobacterial phylum using diversity-driven genome sequencing.</title>
        <authorList>
            <person name="Shih P.M."/>
            <person name="Wu D."/>
            <person name="Latifi A."/>
            <person name="Axen S.D."/>
            <person name="Fewer D.P."/>
            <person name="Talla E."/>
            <person name="Calteau A."/>
            <person name="Cai F."/>
            <person name="Tandeau de Marsac N."/>
            <person name="Rippka R."/>
            <person name="Herdman M."/>
            <person name="Sivonen K."/>
            <person name="Coursin T."/>
            <person name="Laurent T."/>
            <person name="Goodwin L."/>
            <person name="Nolan M."/>
            <person name="Davenport K.W."/>
            <person name="Han C.S."/>
            <person name="Rubin E.M."/>
            <person name="Eisen J.A."/>
            <person name="Woyke T."/>
            <person name="Gugger M."/>
            <person name="Kerfeld C.A."/>
        </authorList>
    </citation>
    <scope>NUCLEOTIDE SEQUENCE [LARGE SCALE GENOMIC DNA]</scope>
    <source>
        <strain evidence="7">ATCC 29371 / PCC 7437</strain>
    </source>
</reference>
<dbReference type="Pfam" id="PF01885">
    <property type="entry name" value="PTS_2-RNA"/>
    <property type="match status" value="1"/>
</dbReference>
<dbReference type="Proteomes" id="UP000010473">
    <property type="component" value="Chromosome"/>
</dbReference>
<keyword evidence="2 5" id="KW-0808">Transferase</keyword>
<dbReference type="AlphaFoldDB" id="K9XU61"/>
<dbReference type="NCBIfam" id="NF002014">
    <property type="entry name" value="PRK00819.1-4"/>
    <property type="match status" value="1"/>
</dbReference>
<accession>K9XU61</accession>
<keyword evidence="7" id="KW-1185">Reference proteome</keyword>
<dbReference type="STRING" id="111780.Sta7437_2535"/>
<dbReference type="PANTHER" id="PTHR12684:SF2">
    <property type="entry name" value="TRNA 2'-PHOSPHOTRANSFERASE 1"/>
    <property type="match status" value="1"/>
</dbReference>
<dbReference type="HAMAP" id="MF_00299">
    <property type="entry name" value="KptA"/>
    <property type="match status" value="1"/>
</dbReference>
<dbReference type="EMBL" id="CP003653">
    <property type="protein sequence ID" value="AFZ36068.1"/>
    <property type="molecule type" value="Genomic_DNA"/>
</dbReference>
<gene>
    <name evidence="5" type="primary">kptA</name>
    <name evidence="6" type="ordered locus">Sta7437_2535</name>
</gene>
<dbReference type="InterPro" id="IPR002745">
    <property type="entry name" value="Ptrans_KptA/Tpt1"/>
</dbReference>
<sequence length="183" mass="20669">MKQSRLVKISKYLSYHLRHHPEQLGLILAPGGWVEVEKLLSAAKKNNFLISFNELQQAVAQNDKQRFSLDATGTLIRANQGHSSQVDLQLKPITPPSLLYHGTHLGAVAAIVREGLRKMSRHHVHLSEDLHTARNVGARRGKPVIFQIDASAMFQANYQFYCSANQVWLVEAVPPDYLHKLEF</sequence>
<evidence type="ECO:0000256" key="1">
    <source>
        <dbReference type="ARBA" id="ARBA00009836"/>
    </source>
</evidence>
<dbReference type="InterPro" id="IPR042080">
    <property type="entry name" value="RNA_2'-PTrans_N"/>
</dbReference>
<dbReference type="KEGG" id="scs:Sta7437_2535"/>
<dbReference type="Gene3D" id="3.20.170.30">
    <property type="match status" value="1"/>
</dbReference>
<dbReference type="GO" id="GO:0006388">
    <property type="term" value="P:tRNA splicing, via endonucleolytic cleavage and ligation"/>
    <property type="evidence" value="ECO:0007669"/>
    <property type="project" value="UniProtKB-UniRule"/>
</dbReference>
<evidence type="ECO:0000313" key="7">
    <source>
        <dbReference type="Proteomes" id="UP000010473"/>
    </source>
</evidence>
<evidence type="ECO:0000256" key="2">
    <source>
        <dbReference type="ARBA" id="ARBA00022679"/>
    </source>
</evidence>
<dbReference type="InterPro" id="IPR042081">
    <property type="entry name" value="RNA_2'-PTrans_C"/>
</dbReference>
<dbReference type="EC" id="2.7.1.-" evidence="5"/>